<dbReference type="Pfam" id="PF00078">
    <property type="entry name" value="RVT_1"/>
    <property type="match status" value="1"/>
</dbReference>
<dbReference type="InterPro" id="IPR000477">
    <property type="entry name" value="RT_dom"/>
</dbReference>
<keyword evidence="4" id="KW-1185">Reference proteome</keyword>
<comment type="caution">
    <text evidence="3">The sequence shown here is derived from an EMBL/GenBank/DDBJ whole genome shotgun (WGS) entry which is preliminary data.</text>
</comment>
<gene>
    <name evidence="3" type="ORF">L3X38_018197</name>
</gene>
<feature type="domain" description="RNase H type-1" evidence="2">
    <location>
        <begin position="122"/>
        <end position="258"/>
    </location>
</feature>
<dbReference type="PROSITE" id="PS50878">
    <property type="entry name" value="RT_POL"/>
    <property type="match status" value="1"/>
</dbReference>
<evidence type="ECO:0008006" key="5">
    <source>
        <dbReference type="Google" id="ProtNLM"/>
    </source>
</evidence>
<evidence type="ECO:0000259" key="1">
    <source>
        <dbReference type="PROSITE" id="PS50878"/>
    </source>
</evidence>
<dbReference type="InterPro" id="IPR036397">
    <property type="entry name" value="RNaseH_sf"/>
</dbReference>
<dbReference type="Proteomes" id="UP001054821">
    <property type="component" value="Chromosome 3"/>
</dbReference>
<dbReference type="PANTHER" id="PTHR48475:SF2">
    <property type="entry name" value="RIBONUCLEASE H"/>
    <property type="match status" value="1"/>
</dbReference>
<dbReference type="PANTHER" id="PTHR48475">
    <property type="entry name" value="RIBONUCLEASE H"/>
    <property type="match status" value="1"/>
</dbReference>
<sequence length="311" mass="34897">MEVYVDDMLVKAPERADHIKNLAEAFNLLRKYNMKLNPSKYTFGVSSGRFLGYLVTQRGIEAQPNQIKAVLNMKSPATTKEAQSLKGRAAALNRFLSRCEDLYIYLAVSDSAVSTALIREELWAQHLLHIDGESNHKGAGVHVVIITPDGTLLEQAITLSFSASNNETEYETLLAGLCLAKEQSIKRLAIYSDSQLITNQASGKYMAKHPRMVQYLGKVQELLKEFPTFTIEQVPRAKNIHADAFASLGSALDTQFMRSIPAEHLDRPSIEEIEPIDSMQIDEDPSWQDPIIHYLVYGNLPTDKFEARKVQ</sequence>
<dbReference type="AlphaFoldDB" id="A0AAD4W8J6"/>
<name>A0AAD4W8J6_PRUDU</name>
<proteinExistence type="predicted"/>
<evidence type="ECO:0000313" key="3">
    <source>
        <dbReference type="EMBL" id="KAI5338925.1"/>
    </source>
</evidence>
<dbReference type="InterPro" id="IPR043502">
    <property type="entry name" value="DNA/RNA_pol_sf"/>
</dbReference>
<dbReference type="CDD" id="cd09279">
    <property type="entry name" value="RNase_HI_like"/>
    <property type="match status" value="1"/>
</dbReference>
<reference evidence="3 4" key="1">
    <citation type="journal article" date="2022" name="G3 (Bethesda)">
        <title>Whole-genome sequence and methylome profiling of the almond [Prunus dulcis (Mill.) D.A. Webb] cultivar 'Nonpareil'.</title>
        <authorList>
            <person name="D'Amico-Willman K.M."/>
            <person name="Ouma W.Z."/>
            <person name="Meulia T."/>
            <person name="Sideli G.M."/>
            <person name="Gradziel T.M."/>
            <person name="Fresnedo-Ramirez J."/>
        </authorList>
    </citation>
    <scope>NUCLEOTIDE SEQUENCE [LARGE SCALE GENOMIC DNA]</scope>
    <source>
        <strain evidence="3">Clone GOH B32 T37-40</strain>
    </source>
</reference>
<accession>A0AAD4W8J6</accession>
<dbReference type="Gene3D" id="3.30.70.270">
    <property type="match status" value="1"/>
</dbReference>
<dbReference type="GO" id="GO:0004523">
    <property type="term" value="F:RNA-DNA hybrid ribonuclease activity"/>
    <property type="evidence" value="ECO:0007669"/>
    <property type="project" value="InterPro"/>
</dbReference>
<dbReference type="InterPro" id="IPR043128">
    <property type="entry name" value="Rev_trsase/Diguanyl_cyclase"/>
</dbReference>
<organism evidence="3 4">
    <name type="scientific">Prunus dulcis</name>
    <name type="common">Almond</name>
    <name type="synonym">Amygdalus dulcis</name>
    <dbReference type="NCBI Taxonomy" id="3755"/>
    <lineage>
        <taxon>Eukaryota</taxon>
        <taxon>Viridiplantae</taxon>
        <taxon>Streptophyta</taxon>
        <taxon>Embryophyta</taxon>
        <taxon>Tracheophyta</taxon>
        <taxon>Spermatophyta</taxon>
        <taxon>Magnoliopsida</taxon>
        <taxon>eudicotyledons</taxon>
        <taxon>Gunneridae</taxon>
        <taxon>Pentapetalae</taxon>
        <taxon>rosids</taxon>
        <taxon>fabids</taxon>
        <taxon>Rosales</taxon>
        <taxon>Rosaceae</taxon>
        <taxon>Amygdaloideae</taxon>
        <taxon>Amygdaleae</taxon>
        <taxon>Prunus</taxon>
    </lineage>
</organism>
<dbReference type="EMBL" id="JAJFAZ020000003">
    <property type="protein sequence ID" value="KAI5338925.1"/>
    <property type="molecule type" value="Genomic_DNA"/>
</dbReference>
<dbReference type="InterPro" id="IPR002156">
    <property type="entry name" value="RNaseH_domain"/>
</dbReference>
<dbReference type="PROSITE" id="PS50879">
    <property type="entry name" value="RNASE_H_1"/>
    <property type="match status" value="1"/>
</dbReference>
<dbReference type="Gene3D" id="3.30.420.10">
    <property type="entry name" value="Ribonuclease H-like superfamily/Ribonuclease H"/>
    <property type="match status" value="1"/>
</dbReference>
<evidence type="ECO:0000313" key="4">
    <source>
        <dbReference type="Proteomes" id="UP001054821"/>
    </source>
</evidence>
<protein>
    <recommendedName>
        <fullName evidence="5">RNase H type-1 domain-containing protein</fullName>
    </recommendedName>
</protein>
<evidence type="ECO:0000259" key="2">
    <source>
        <dbReference type="PROSITE" id="PS50879"/>
    </source>
</evidence>
<dbReference type="GO" id="GO:0003676">
    <property type="term" value="F:nucleic acid binding"/>
    <property type="evidence" value="ECO:0007669"/>
    <property type="project" value="InterPro"/>
</dbReference>
<feature type="domain" description="Reverse transcriptase" evidence="1">
    <location>
        <begin position="1"/>
        <end position="55"/>
    </location>
</feature>
<dbReference type="Pfam" id="PF13456">
    <property type="entry name" value="RVT_3"/>
    <property type="match status" value="1"/>
</dbReference>
<dbReference type="SUPFAM" id="SSF56672">
    <property type="entry name" value="DNA/RNA polymerases"/>
    <property type="match status" value="1"/>
</dbReference>